<comment type="similarity">
    <text evidence="2">Belongs to the biopterin-dependent aromatic amino acid hydroxylase family.</text>
</comment>
<evidence type="ECO:0000313" key="9">
    <source>
        <dbReference type="EMBL" id="EEC06282.1"/>
    </source>
</evidence>
<dbReference type="EC" id="1.14.16.2" evidence="9"/>
<reference evidence="10" key="2">
    <citation type="submission" date="2020-05" db="UniProtKB">
        <authorList>
            <consortium name="EnsemblMetazoa"/>
        </authorList>
    </citation>
    <scope>IDENTIFICATION</scope>
    <source>
        <strain evidence="10">wikel</strain>
    </source>
</reference>
<keyword evidence="11" id="KW-1185">Reference proteome</keyword>
<dbReference type="InParanoid" id="B7PI60"/>
<dbReference type="PANTHER" id="PTHR11473:SF15">
    <property type="entry name" value="TYROSINE 3-MONOOXYGENASE"/>
    <property type="match status" value="1"/>
</dbReference>
<name>B7PI60_IXOSC</name>
<dbReference type="PANTHER" id="PTHR11473">
    <property type="entry name" value="AROMATIC AMINO ACID HYDROXYLASE"/>
    <property type="match status" value="1"/>
</dbReference>
<evidence type="ECO:0000256" key="6">
    <source>
        <dbReference type="ARBA" id="ARBA00023033"/>
    </source>
</evidence>
<sequence length="146" mass="16237">MFADPHFAQFSQAIGLASLGISDENIEKVATLYAFTVEFGLCKQNGEIRAFGAGLLSSVGEIQHALSGKPTIVNFDPEKTAVQKFQDFTYQSTYFLAESFDDAKEKLRRYVAKSRFRPFDIAYDARRERVIPLGSPEGLIIVTNSS</sequence>
<dbReference type="VEuPathDB" id="VectorBase:ISCI006510"/>
<dbReference type="GO" id="GO:0004511">
    <property type="term" value="F:tyrosine 3-monooxygenase activity"/>
    <property type="evidence" value="ECO:0007669"/>
    <property type="project" value="UniProtKB-EC"/>
</dbReference>
<dbReference type="GO" id="GO:0005506">
    <property type="term" value="F:iron ion binding"/>
    <property type="evidence" value="ECO:0007669"/>
    <property type="project" value="InterPro"/>
</dbReference>
<accession>B7PI60</accession>
<dbReference type="GO" id="GO:0009072">
    <property type="term" value="P:aromatic amino acid metabolic process"/>
    <property type="evidence" value="ECO:0007669"/>
    <property type="project" value="InterPro"/>
</dbReference>
<organism>
    <name type="scientific">Ixodes scapularis</name>
    <name type="common">Black-legged tick</name>
    <name type="synonym">Deer tick</name>
    <dbReference type="NCBI Taxonomy" id="6945"/>
    <lineage>
        <taxon>Eukaryota</taxon>
        <taxon>Metazoa</taxon>
        <taxon>Ecdysozoa</taxon>
        <taxon>Arthropoda</taxon>
        <taxon>Chelicerata</taxon>
        <taxon>Arachnida</taxon>
        <taxon>Acari</taxon>
        <taxon>Parasitiformes</taxon>
        <taxon>Ixodida</taxon>
        <taxon>Ixodoidea</taxon>
        <taxon>Ixodidae</taxon>
        <taxon>Ixodinae</taxon>
        <taxon>Ixodes</taxon>
    </lineage>
</organism>
<evidence type="ECO:0000256" key="5">
    <source>
        <dbReference type="ARBA" id="ARBA00023004"/>
    </source>
</evidence>
<keyword evidence="4 9" id="KW-0560">Oxidoreductase</keyword>
<evidence type="ECO:0000259" key="8">
    <source>
        <dbReference type="PROSITE" id="PS51410"/>
    </source>
</evidence>
<dbReference type="PaxDb" id="6945-B7PI60"/>
<dbReference type="InterPro" id="IPR001273">
    <property type="entry name" value="ArAA_hydroxylase"/>
</dbReference>
<gene>
    <name evidence="9" type="ORF">IscW_ISCW003802</name>
</gene>
<dbReference type="InterPro" id="IPR019774">
    <property type="entry name" value="Aromatic-AA_hydroxylase_C"/>
</dbReference>
<dbReference type="PRINTS" id="PR00372">
    <property type="entry name" value="FYWHYDRXLASE"/>
</dbReference>
<dbReference type="InterPro" id="IPR036951">
    <property type="entry name" value="ArAA_hydroxylase_sf"/>
</dbReference>
<reference evidence="9 11" key="1">
    <citation type="submission" date="2008-03" db="EMBL/GenBank/DDBJ databases">
        <title>Annotation of Ixodes scapularis.</title>
        <authorList>
            <consortium name="Ixodes scapularis Genome Project Consortium"/>
            <person name="Caler E."/>
            <person name="Hannick L.I."/>
            <person name="Bidwell S."/>
            <person name="Joardar V."/>
            <person name="Thiagarajan M."/>
            <person name="Amedeo P."/>
            <person name="Galinsky K.J."/>
            <person name="Schobel S."/>
            <person name="Inman J."/>
            <person name="Hostetler J."/>
            <person name="Miller J."/>
            <person name="Hammond M."/>
            <person name="Megy K."/>
            <person name="Lawson D."/>
            <person name="Kodira C."/>
            <person name="Sutton G."/>
            <person name="Meyer J."/>
            <person name="Hill C.A."/>
            <person name="Birren B."/>
            <person name="Nene V."/>
            <person name="Collins F."/>
            <person name="Alarcon-Chaidez F."/>
            <person name="Wikel S."/>
            <person name="Strausberg R."/>
        </authorList>
    </citation>
    <scope>NUCLEOTIDE SEQUENCE [LARGE SCALE GENOMIC DNA]</scope>
    <source>
        <strain evidence="11">Wikel</strain>
        <strain evidence="9">Wikel colony</strain>
    </source>
</reference>
<evidence type="ECO:0000313" key="10">
    <source>
        <dbReference type="EnsemblMetazoa" id="ISCW003802-PA"/>
    </source>
</evidence>
<proteinExistence type="inferred from homology"/>
<dbReference type="SUPFAM" id="SSF56534">
    <property type="entry name" value="Aromatic aminoacid monoxygenases, catalytic and oligomerization domains"/>
    <property type="match status" value="1"/>
</dbReference>
<dbReference type="Proteomes" id="UP000001555">
    <property type="component" value="Unassembled WGS sequence"/>
</dbReference>
<dbReference type="STRING" id="6945.B7PI60"/>
<protein>
    <submittedName>
        <fullName evidence="9 10">Tyrosine/tryptophan monooxygenase, putative</fullName>
        <ecNumber evidence="9">1.14.16.2</ecNumber>
    </submittedName>
</protein>
<feature type="binding site" evidence="7">
    <location>
        <position position="38"/>
    </location>
    <ligand>
        <name>Fe cation</name>
        <dbReference type="ChEBI" id="CHEBI:24875"/>
    </ligand>
</feature>
<dbReference type="VEuPathDB" id="VectorBase:ISCP_002173"/>
<keyword evidence="5 7" id="KW-0408">Iron</keyword>
<feature type="domain" description="Biopterin-dependent aromatic amino acid hydroxylase family profile" evidence="8">
    <location>
        <begin position="1"/>
        <end position="146"/>
    </location>
</feature>
<evidence type="ECO:0000313" key="11">
    <source>
        <dbReference type="Proteomes" id="UP000001555"/>
    </source>
</evidence>
<dbReference type="OrthoDB" id="983542at2759"/>
<dbReference type="AlphaFoldDB" id="B7PI60"/>
<dbReference type="EMBL" id="ABJB010010282">
    <property type="status" value="NOT_ANNOTATED_CDS"/>
    <property type="molecule type" value="Genomic_DNA"/>
</dbReference>
<dbReference type="VEuPathDB" id="VectorBase:ISCW003802"/>
<dbReference type="Pfam" id="PF00351">
    <property type="entry name" value="Biopterin_H"/>
    <property type="match status" value="1"/>
</dbReference>
<evidence type="ECO:0000256" key="4">
    <source>
        <dbReference type="ARBA" id="ARBA00023002"/>
    </source>
</evidence>
<evidence type="ECO:0000256" key="2">
    <source>
        <dbReference type="ARBA" id="ARBA00009712"/>
    </source>
</evidence>
<dbReference type="FunFam" id="1.10.800.10:FF:000009">
    <property type="entry name" value="Tyrosine/tryptophan monooxygenase, putative"/>
    <property type="match status" value="1"/>
</dbReference>
<dbReference type="Gene3D" id="1.10.800.10">
    <property type="entry name" value="Aromatic amino acid hydroxylase"/>
    <property type="match status" value="1"/>
</dbReference>
<dbReference type="InterPro" id="IPR036329">
    <property type="entry name" value="Aro-AA_hydroxylase_C_sf"/>
</dbReference>
<evidence type="ECO:0000256" key="1">
    <source>
        <dbReference type="ARBA" id="ARBA00001954"/>
    </source>
</evidence>
<evidence type="ECO:0000256" key="3">
    <source>
        <dbReference type="ARBA" id="ARBA00022723"/>
    </source>
</evidence>
<evidence type="ECO:0000256" key="7">
    <source>
        <dbReference type="PIRSR" id="PIRSR601273-2"/>
    </source>
</evidence>
<dbReference type="HOGENOM" id="CLU_108752_0_0_1"/>
<dbReference type="EnsemblMetazoa" id="ISCW003802-RA">
    <property type="protein sequence ID" value="ISCW003802-PA"/>
    <property type="gene ID" value="ISCW003802"/>
</dbReference>
<keyword evidence="3 7" id="KW-0479">Metal-binding</keyword>
<dbReference type="PROSITE" id="PS51410">
    <property type="entry name" value="BH4_AAA_HYDROXYL_2"/>
    <property type="match status" value="1"/>
</dbReference>
<dbReference type="EMBL" id="DS717030">
    <property type="protein sequence ID" value="EEC06282.1"/>
    <property type="molecule type" value="Genomic_DNA"/>
</dbReference>
<comment type="cofactor">
    <cofactor evidence="1 7">
        <name>Fe(2+)</name>
        <dbReference type="ChEBI" id="CHEBI:29033"/>
    </cofactor>
</comment>
<keyword evidence="6 9" id="KW-0503">Monooxygenase</keyword>